<dbReference type="CDD" id="cd01392">
    <property type="entry name" value="HTH_LacI"/>
    <property type="match status" value="1"/>
</dbReference>
<dbReference type="Gene3D" id="1.10.260.40">
    <property type="entry name" value="lambda repressor-like DNA-binding domains"/>
    <property type="match status" value="1"/>
</dbReference>
<feature type="domain" description="HTH lacI-type" evidence="6">
    <location>
        <begin position="26"/>
        <end position="80"/>
    </location>
</feature>
<dbReference type="SMART" id="SM00354">
    <property type="entry name" value="HTH_LACI"/>
    <property type="match status" value="1"/>
</dbReference>
<evidence type="ECO:0000256" key="2">
    <source>
        <dbReference type="ARBA" id="ARBA00023015"/>
    </source>
</evidence>
<accession>A0ABS1J0F0</accession>
<dbReference type="Gene3D" id="3.40.50.2300">
    <property type="match status" value="2"/>
</dbReference>
<dbReference type="PROSITE" id="PS50932">
    <property type="entry name" value="HTH_LACI_2"/>
    <property type="match status" value="1"/>
</dbReference>
<gene>
    <name evidence="7" type="ORF">JJN12_07540</name>
</gene>
<dbReference type="InterPro" id="IPR028082">
    <property type="entry name" value="Peripla_BP_I"/>
</dbReference>
<dbReference type="Pfam" id="PF00356">
    <property type="entry name" value="LacI"/>
    <property type="match status" value="1"/>
</dbReference>
<comment type="caution">
    <text evidence="7">The sequence shown here is derived from an EMBL/GenBank/DDBJ whole genome shotgun (WGS) entry which is preliminary data.</text>
</comment>
<dbReference type="RefSeq" id="WP_208429100.1">
    <property type="nucleotide sequence ID" value="NZ_JAEPRJ010000001.1"/>
</dbReference>
<name>A0ABS1J0F0_9FIRM</name>
<dbReference type="SUPFAM" id="SSF47413">
    <property type="entry name" value="lambda repressor-like DNA-binding domains"/>
    <property type="match status" value="1"/>
</dbReference>
<feature type="region of interest" description="Disordered" evidence="5">
    <location>
        <begin position="1"/>
        <end position="29"/>
    </location>
</feature>
<dbReference type="PANTHER" id="PTHR30146">
    <property type="entry name" value="LACI-RELATED TRANSCRIPTIONAL REPRESSOR"/>
    <property type="match status" value="1"/>
</dbReference>
<organism evidence="7 8">
    <name type="scientific">Catonella massiliensis</name>
    <dbReference type="NCBI Taxonomy" id="2799636"/>
    <lineage>
        <taxon>Bacteria</taxon>
        <taxon>Bacillati</taxon>
        <taxon>Bacillota</taxon>
        <taxon>Clostridia</taxon>
        <taxon>Lachnospirales</taxon>
        <taxon>Lachnospiraceae</taxon>
        <taxon>Catonella</taxon>
    </lineage>
</organism>
<keyword evidence="4" id="KW-0804">Transcription</keyword>
<dbReference type="InterPro" id="IPR010982">
    <property type="entry name" value="Lambda_DNA-bd_dom_sf"/>
</dbReference>
<evidence type="ECO:0000256" key="3">
    <source>
        <dbReference type="ARBA" id="ARBA00023125"/>
    </source>
</evidence>
<proteinExistence type="predicted"/>
<dbReference type="Proteomes" id="UP000604730">
    <property type="component" value="Unassembled WGS sequence"/>
</dbReference>
<dbReference type="InterPro" id="IPR000843">
    <property type="entry name" value="HTH_LacI"/>
</dbReference>
<evidence type="ECO:0000256" key="1">
    <source>
        <dbReference type="ARBA" id="ARBA00022491"/>
    </source>
</evidence>
<evidence type="ECO:0000256" key="5">
    <source>
        <dbReference type="SAM" id="MobiDB-lite"/>
    </source>
</evidence>
<evidence type="ECO:0000313" key="7">
    <source>
        <dbReference type="EMBL" id="MBK5897628.1"/>
    </source>
</evidence>
<evidence type="ECO:0000313" key="8">
    <source>
        <dbReference type="Proteomes" id="UP000604730"/>
    </source>
</evidence>
<dbReference type="SUPFAM" id="SSF53822">
    <property type="entry name" value="Periplasmic binding protein-like I"/>
    <property type="match status" value="1"/>
</dbReference>
<dbReference type="InterPro" id="IPR046335">
    <property type="entry name" value="LacI/GalR-like_sensor"/>
</dbReference>
<keyword evidence="1" id="KW-0678">Repressor</keyword>
<dbReference type="Pfam" id="PF13377">
    <property type="entry name" value="Peripla_BP_3"/>
    <property type="match status" value="1"/>
</dbReference>
<keyword evidence="3 7" id="KW-0238">DNA-binding</keyword>
<sequence length="362" mass="41171">MERKSKIEDARPEEVKPDETRESHRATRADVAKRAGVSETIVSYVVNDNRYVAKDKRERVKKAIEELNYHPNVIARALKKKTSKQILLITDIVLDEYFGEILYQLDKYAYDKGYLVSLCKYHNVDSYIGRVMNSQFDGIIINSAGFKTEYIRQIAGGGIPVVLFLSKKYGEIPKGVATIDSGLYDGVLKGLDLLWEKGARNIVYLAQTLKKSELNKDIRYLAFEEAGKRHGLSSKETLERTFVGFDEDLWQESFAKFLLDNPETDAIFARNDRLAATASKIVTNIGRRIPEDIMILGVDNSSISRLMTPSITTIEQQKEEMSKTAIELIENMNQGTKNLVPEELSKVFETRMIERESTKHKG</sequence>
<dbReference type="PANTHER" id="PTHR30146:SF95">
    <property type="entry name" value="RIBOSE OPERON REPRESSOR"/>
    <property type="match status" value="1"/>
</dbReference>
<protein>
    <submittedName>
        <fullName evidence="7">LacI family DNA-binding transcriptional regulator</fullName>
    </submittedName>
</protein>
<evidence type="ECO:0000259" key="6">
    <source>
        <dbReference type="PROSITE" id="PS50932"/>
    </source>
</evidence>
<dbReference type="EMBL" id="JAEPRJ010000001">
    <property type="protein sequence ID" value="MBK5897628.1"/>
    <property type="molecule type" value="Genomic_DNA"/>
</dbReference>
<keyword evidence="8" id="KW-1185">Reference proteome</keyword>
<keyword evidence="2" id="KW-0805">Transcription regulation</keyword>
<reference evidence="7 8" key="1">
    <citation type="submission" date="2021-01" db="EMBL/GenBank/DDBJ databases">
        <title>Isolation and description of Catonella massiliensis sp. nov., a novel Catonella species, isolated from a stable periodontitis subject.</title>
        <authorList>
            <person name="Antezack A."/>
            <person name="Boxberger M."/>
            <person name="La Scola B."/>
            <person name="Monnet-Corti V."/>
        </authorList>
    </citation>
    <scope>NUCLEOTIDE SEQUENCE [LARGE SCALE GENOMIC DNA]</scope>
    <source>
        <strain evidence="7 8">Marseille-Q4567</strain>
    </source>
</reference>
<dbReference type="GO" id="GO:0003677">
    <property type="term" value="F:DNA binding"/>
    <property type="evidence" value="ECO:0007669"/>
    <property type="project" value="UniProtKB-KW"/>
</dbReference>
<evidence type="ECO:0000256" key="4">
    <source>
        <dbReference type="ARBA" id="ARBA00023163"/>
    </source>
</evidence>